<dbReference type="Proteomes" id="UP000050463">
    <property type="component" value="Unassembled WGS sequence"/>
</dbReference>
<gene>
    <name evidence="1" type="ORF">AN168_03685</name>
</gene>
<organism evidence="1 2">
    <name type="scientific">Vibrio splendidus</name>
    <dbReference type="NCBI Taxonomy" id="29497"/>
    <lineage>
        <taxon>Bacteria</taxon>
        <taxon>Pseudomonadati</taxon>
        <taxon>Pseudomonadota</taxon>
        <taxon>Gammaproteobacteria</taxon>
        <taxon>Vibrionales</taxon>
        <taxon>Vibrionaceae</taxon>
        <taxon>Vibrio</taxon>
    </lineage>
</organism>
<evidence type="ECO:0000313" key="2">
    <source>
        <dbReference type="Proteomes" id="UP000050463"/>
    </source>
</evidence>
<proteinExistence type="predicted"/>
<name>A0A837P272_VIBSP</name>
<accession>A0A837P272</accession>
<dbReference type="AlphaFoldDB" id="A0A837P272"/>
<evidence type="ECO:0000313" key="1">
    <source>
        <dbReference type="EMBL" id="KPL96424.1"/>
    </source>
</evidence>
<dbReference type="EMBL" id="LIZK01000001">
    <property type="protein sequence ID" value="KPL96424.1"/>
    <property type="molecule type" value="Genomic_DNA"/>
</dbReference>
<reference evidence="1 2" key="1">
    <citation type="submission" date="2015-08" db="EMBL/GenBank/DDBJ databases">
        <title>Draft Genome Sequence of Vibrio splendidus UCD-SED7.</title>
        <authorList>
            <person name="Lee R.D."/>
            <person name="Lang J.M."/>
            <person name="Coil D.A."/>
            <person name="Jospin G."/>
            <person name="Eisen J.A."/>
        </authorList>
    </citation>
    <scope>NUCLEOTIDE SEQUENCE [LARGE SCALE GENOMIC DNA]</scope>
    <source>
        <strain evidence="1 2">UCD-SED7</strain>
    </source>
</reference>
<protein>
    <submittedName>
        <fullName evidence="1">Uncharacterized protein</fullName>
    </submittedName>
</protein>
<sequence length="59" mass="6990">MYRLNTMSNGKKLKQSYLYNVNFFTPWHWCVTTSLKHIKALTQAIMDSGVEMTQRYRGT</sequence>
<comment type="caution">
    <text evidence="1">The sequence shown here is derived from an EMBL/GenBank/DDBJ whole genome shotgun (WGS) entry which is preliminary data.</text>
</comment>